<dbReference type="Proteomes" id="UP001500443">
    <property type="component" value="Unassembled WGS sequence"/>
</dbReference>
<dbReference type="RefSeq" id="WP_344287034.1">
    <property type="nucleotide sequence ID" value="NZ_BAAAPF010000003.1"/>
</dbReference>
<sequence>MNTPDTTSGITGTVLQPADGHRLLTFENPHLICRTCGAPVPAWHQSAKCRPGCDRGAFNQPCGHLGVINTCPTWRPRIGCTCEEQNSAHAVLAAMRAA</sequence>
<dbReference type="EMBL" id="BAAAPF010000003">
    <property type="protein sequence ID" value="GAA2107787.1"/>
    <property type="molecule type" value="Genomic_DNA"/>
</dbReference>
<reference evidence="1 2" key="1">
    <citation type="journal article" date="2019" name="Int. J. Syst. Evol. Microbiol.">
        <title>The Global Catalogue of Microorganisms (GCM) 10K type strain sequencing project: providing services to taxonomists for standard genome sequencing and annotation.</title>
        <authorList>
            <consortium name="The Broad Institute Genomics Platform"/>
            <consortium name="The Broad Institute Genome Sequencing Center for Infectious Disease"/>
            <person name="Wu L."/>
            <person name="Ma J."/>
        </authorList>
    </citation>
    <scope>NUCLEOTIDE SEQUENCE [LARGE SCALE GENOMIC DNA]</scope>
    <source>
        <strain evidence="1 2">JCM 15481</strain>
    </source>
</reference>
<accession>A0ABN2XAB3</accession>
<gene>
    <name evidence="1" type="ORF">GCM10009802_03140</name>
</gene>
<evidence type="ECO:0000313" key="1">
    <source>
        <dbReference type="EMBL" id="GAA2107787.1"/>
    </source>
</evidence>
<evidence type="ECO:0000313" key="2">
    <source>
        <dbReference type="Proteomes" id="UP001500443"/>
    </source>
</evidence>
<comment type="caution">
    <text evidence="1">The sequence shown here is derived from an EMBL/GenBank/DDBJ whole genome shotgun (WGS) entry which is preliminary data.</text>
</comment>
<organism evidence="1 2">
    <name type="scientific">Streptomyces synnematoformans</name>
    <dbReference type="NCBI Taxonomy" id="415721"/>
    <lineage>
        <taxon>Bacteria</taxon>
        <taxon>Bacillati</taxon>
        <taxon>Actinomycetota</taxon>
        <taxon>Actinomycetes</taxon>
        <taxon>Kitasatosporales</taxon>
        <taxon>Streptomycetaceae</taxon>
        <taxon>Streptomyces</taxon>
    </lineage>
</organism>
<proteinExistence type="predicted"/>
<name>A0ABN2XAB3_9ACTN</name>
<keyword evidence="2" id="KW-1185">Reference proteome</keyword>
<protein>
    <submittedName>
        <fullName evidence="1">Uncharacterized protein</fullName>
    </submittedName>
</protein>